<dbReference type="CDD" id="cd06530">
    <property type="entry name" value="S26_SPase_I"/>
    <property type="match status" value="1"/>
</dbReference>
<dbReference type="NCBIfam" id="TIGR02227">
    <property type="entry name" value="sigpep_I_bact"/>
    <property type="match status" value="1"/>
</dbReference>
<evidence type="ECO:0000259" key="8">
    <source>
        <dbReference type="Pfam" id="PF10502"/>
    </source>
</evidence>
<dbReference type="GO" id="GO:0009003">
    <property type="term" value="F:signal peptidase activity"/>
    <property type="evidence" value="ECO:0007669"/>
    <property type="project" value="UniProtKB-EC"/>
</dbReference>
<dbReference type="MEROPS" id="S26.008"/>
<dbReference type="GO" id="GO:0004252">
    <property type="term" value="F:serine-type endopeptidase activity"/>
    <property type="evidence" value="ECO:0007669"/>
    <property type="project" value="InterPro"/>
</dbReference>
<keyword evidence="7" id="KW-1133">Transmembrane helix</keyword>
<feature type="domain" description="Peptidase S26" evidence="8">
    <location>
        <begin position="23"/>
        <end position="215"/>
    </location>
</feature>
<evidence type="ECO:0000256" key="2">
    <source>
        <dbReference type="ARBA" id="ARBA00004401"/>
    </source>
</evidence>
<evidence type="ECO:0000256" key="6">
    <source>
        <dbReference type="PIRSR" id="PIRSR600223-1"/>
    </source>
</evidence>
<evidence type="ECO:0000256" key="3">
    <source>
        <dbReference type="ARBA" id="ARBA00009370"/>
    </source>
</evidence>
<evidence type="ECO:0000256" key="4">
    <source>
        <dbReference type="ARBA" id="ARBA00013208"/>
    </source>
</evidence>
<feature type="active site" evidence="6">
    <location>
        <position position="123"/>
    </location>
</feature>
<name>Q7U5E2_PARMW</name>
<dbReference type="AlphaFoldDB" id="Q7U5E2"/>
<keyword evidence="7" id="KW-0645">Protease</keyword>
<sequence length="225" mass="24969">MASDRSKTNAGNQHPFWDFWGPILFMFALYLGIRQVLVEARYIPSGSMLPGLQIQDRLLVEKLTYRSRPPKRGEIVVFNSPYAFDPALKTPVRPSAVRCALVNLPLLGLIPGLGNPACDAYIKRVIAIGGDRVEVSPSGAVTLNGQRIEEPYVGQACLVNQQGMSPCRTLNVTVPKGSVLVLGDNRRNSWDGRFWPGGAFLPEQEIIGRAVFRFWPFNRFGLLND</sequence>
<dbReference type="GO" id="GO:0005886">
    <property type="term" value="C:plasma membrane"/>
    <property type="evidence" value="ECO:0007669"/>
    <property type="project" value="UniProtKB-SubCell"/>
</dbReference>
<dbReference type="EMBL" id="BX569693">
    <property type="protein sequence ID" value="CAE08280.1"/>
    <property type="molecule type" value="Genomic_DNA"/>
</dbReference>
<dbReference type="InterPro" id="IPR019533">
    <property type="entry name" value="Peptidase_S26"/>
</dbReference>
<dbReference type="HOGENOM" id="CLU_028723_5_1_3"/>
<dbReference type="Proteomes" id="UP000001422">
    <property type="component" value="Chromosome"/>
</dbReference>
<dbReference type="Gene3D" id="2.10.109.10">
    <property type="entry name" value="Umud Fragment, subunit A"/>
    <property type="match status" value="1"/>
</dbReference>
<evidence type="ECO:0000256" key="1">
    <source>
        <dbReference type="ARBA" id="ARBA00000677"/>
    </source>
</evidence>
<dbReference type="Pfam" id="PF10502">
    <property type="entry name" value="Peptidase_S26"/>
    <property type="match status" value="1"/>
</dbReference>
<dbReference type="EC" id="3.4.21.89" evidence="4 7"/>
<dbReference type="RefSeq" id="WP_011128625.1">
    <property type="nucleotide sequence ID" value="NC_005070.1"/>
</dbReference>
<dbReference type="InterPro" id="IPR019757">
    <property type="entry name" value="Pept_S26A_signal_pept_1_Lys-AS"/>
</dbReference>
<evidence type="ECO:0000256" key="7">
    <source>
        <dbReference type="RuleBase" id="RU362042"/>
    </source>
</evidence>
<accession>Q7U5E2</accession>
<dbReference type="STRING" id="84588.SYNW1765"/>
<keyword evidence="5 7" id="KW-0378">Hydrolase</keyword>
<feature type="transmembrane region" description="Helical" evidence="7">
    <location>
        <begin position="20"/>
        <end position="38"/>
    </location>
</feature>
<dbReference type="PROSITE" id="PS00760">
    <property type="entry name" value="SPASE_I_2"/>
    <property type="match status" value="1"/>
</dbReference>
<evidence type="ECO:0000313" key="9">
    <source>
        <dbReference type="EMBL" id="CAE08280.1"/>
    </source>
</evidence>
<gene>
    <name evidence="9" type="primary">lepB</name>
    <name evidence="9" type="ordered locus">SYNW1765</name>
</gene>
<dbReference type="SUPFAM" id="SSF51306">
    <property type="entry name" value="LexA/Signal peptidase"/>
    <property type="match status" value="1"/>
</dbReference>
<organism evidence="9 10">
    <name type="scientific">Parasynechococcus marenigrum (strain WH8102)</name>
    <dbReference type="NCBI Taxonomy" id="84588"/>
    <lineage>
        <taxon>Bacteria</taxon>
        <taxon>Bacillati</taxon>
        <taxon>Cyanobacteriota</taxon>
        <taxon>Cyanophyceae</taxon>
        <taxon>Synechococcales</taxon>
        <taxon>Prochlorococcaceae</taxon>
        <taxon>Parasynechococcus</taxon>
        <taxon>Parasynechococcus marenigrum</taxon>
    </lineage>
</organism>
<keyword evidence="7" id="KW-0812">Transmembrane</keyword>
<evidence type="ECO:0000313" key="10">
    <source>
        <dbReference type="Proteomes" id="UP000001422"/>
    </source>
</evidence>
<dbReference type="PRINTS" id="PR00727">
    <property type="entry name" value="LEADERPTASE"/>
</dbReference>
<dbReference type="PANTHER" id="PTHR43390">
    <property type="entry name" value="SIGNAL PEPTIDASE I"/>
    <property type="match status" value="1"/>
</dbReference>
<dbReference type="GO" id="GO:0006465">
    <property type="term" value="P:signal peptide processing"/>
    <property type="evidence" value="ECO:0007669"/>
    <property type="project" value="InterPro"/>
</dbReference>
<dbReference type="InterPro" id="IPR019758">
    <property type="entry name" value="Pept_S26A_signal_pept_1_CS"/>
</dbReference>
<comment type="similarity">
    <text evidence="3 7">Belongs to the peptidase S26 family.</text>
</comment>
<evidence type="ECO:0000256" key="5">
    <source>
        <dbReference type="ARBA" id="ARBA00022801"/>
    </source>
</evidence>
<dbReference type="PROSITE" id="PS00761">
    <property type="entry name" value="SPASE_I_3"/>
    <property type="match status" value="1"/>
</dbReference>
<protein>
    <recommendedName>
        <fullName evidence="4 7">Signal peptidase I</fullName>
        <ecNumber evidence="4 7">3.4.21.89</ecNumber>
    </recommendedName>
</protein>
<dbReference type="PANTHER" id="PTHR43390:SF1">
    <property type="entry name" value="CHLOROPLAST PROCESSING PEPTIDASE"/>
    <property type="match status" value="1"/>
</dbReference>
<reference evidence="9 10" key="1">
    <citation type="journal article" date="2003" name="Nature">
        <title>The genome of a motile marine Synechococcus.</title>
        <authorList>
            <person name="Palenik B."/>
            <person name="Brahamsha B."/>
            <person name="Larimer F."/>
            <person name="Land M."/>
            <person name="Hauser L."/>
            <person name="Chain P."/>
            <person name="Lamerdin J."/>
            <person name="Regala W."/>
            <person name="Allen E.A."/>
            <person name="McCarren J."/>
            <person name="Paulsen I."/>
            <person name="Dufresne A."/>
            <person name="Partensky F."/>
            <person name="Webb E."/>
            <person name="Waterbury J."/>
        </authorList>
    </citation>
    <scope>NUCLEOTIDE SEQUENCE [LARGE SCALE GENOMIC DNA]</scope>
    <source>
        <strain evidence="9 10">WH8102</strain>
    </source>
</reference>
<dbReference type="eggNOG" id="COG0681">
    <property type="taxonomic scope" value="Bacteria"/>
</dbReference>
<feature type="active site" evidence="6">
    <location>
        <position position="47"/>
    </location>
</feature>
<dbReference type="InterPro" id="IPR000223">
    <property type="entry name" value="Pept_S26A_signal_pept_1"/>
</dbReference>
<dbReference type="InterPro" id="IPR036286">
    <property type="entry name" value="LexA/Signal_pep-like_sf"/>
</dbReference>
<keyword evidence="7" id="KW-0472">Membrane</keyword>
<dbReference type="KEGG" id="syw:SYNW1765"/>
<keyword evidence="10" id="KW-1185">Reference proteome</keyword>
<comment type="subcellular location">
    <subcellularLocation>
        <location evidence="2">Cell membrane</location>
        <topology evidence="2">Single-pass type II membrane protein</topology>
    </subcellularLocation>
    <subcellularLocation>
        <location evidence="7">Membrane</location>
        <topology evidence="7">Single-pass type II membrane protein</topology>
    </subcellularLocation>
</comment>
<proteinExistence type="inferred from homology"/>
<comment type="catalytic activity">
    <reaction evidence="1 7">
        <text>Cleavage of hydrophobic, N-terminal signal or leader sequences from secreted and periplasmic proteins.</text>
        <dbReference type="EC" id="3.4.21.89"/>
    </reaction>
</comment>